<dbReference type="PANTHER" id="PTHR37293:SF5">
    <property type="entry name" value="DNA REPLICATION PROTEIN"/>
    <property type="match status" value="1"/>
</dbReference>
<feature type="compositionally biased region" description="Polar residues" evidence="2">
    <location>
        <begin position="339"/>
        <end position="349"/>
    </location>
</feature>
<dbReference type="Gene3D" id="1.10.10.630">
    <property type="entry name" value="DnaD domain-like"/>
    <property type="match status" value="1"/>
</dbReference>
<accession>A0A242WDY9</accession>
<dbReference type="InterPro" id="IPR006343">
    <property type="entry name" value="DnaB/C_C"/>
</dbReference>
<feature type="domain" description="Replication initiator A N-terminal" evidence="3">
    <location>
        <begin position="19"/>
        <end position="98"/>
    </location>
</feature>
<feature type="compositionally biased region" description="Basic residues" evidence="2">
    <location>
        <begin position="305"/>
        <end position="323"/>
    </location>
</feature>
<comment type="caution">
    <text evidence="5">The sequence shown here is derived from an EMBL/GenBank/DDBJ whole genome shotgun (WGS) entry which is preliminary data.</text>
</comment>
<organism evidence="5 6">
    <name type="scientific">Bacillus thuringiensis serovar mexicanensis</name>
    <dbReference type="NCBI Taxonomy" id="180868"/>
    <lineage>
        <taxon>Bacteria</taxon>
        <taxon>Bacillati</taxon>
        <taxon>Bacillota</taxon>
        <taxon>Bacilli</taxon>
        <taxon>Bacillales</taxon>
        <taxon>Bacillaceae</taxon>
        <taxon>Bacillus</taxon>
        <taxon>Bacillus cereus group</taxon>
    </lineage>
</organism>
<evidence type="ECO:0000259" key="3">
    <source>
        <dbReference type="Pfam" id="PF06970"/>
    </source>
</evidence>
<feature type="region of interest" description="Disordered" evidence="2">
    <location>
        <begin position="305"/>
        <end position="367"/>
    </location>
</feature>
<feature type="compositionally biased region" description="Basic and acidic residues" evidence="2">
    <location>
        <begin position="351"/>
        <end position="367"/>
    </location>
</feature>
<comment type="similarity">
    <text evidence="1">Belongs to the DnaB/DnaD family.</text>
</comment>
<dbReference type="InterPro" id="IPR034829">
    <property type="entry name" value="DnaD-like_sf"/>
</dbReference>
<evidence type="ECO:0000313" key="6">
    <source>
        <dbReference type="Proteomes" id="UP000195152"/>
    </source>
</evidence>
<reference evidence="5 6" key="1">
    <citation type="submission" date="2016-10" db="EMBL/GenBank/DDBJ databases">
        <title>Comparative genomics of Bacillus thuringiensis reveals a path to pathogens against multiple invertebrate hosts.</title>
        <authorList>
            <person name="Zheng J."/>
            <person name="Gao Q."/>
            <person name="Liu H."/>
            <person name="Peng D."/>
            <person name="Ruan L."/>
            <person name="Sun M."/>
        </authorList>
    </citation>
    <scope>NUCLEOTIDE SEQUENCE [LARGE SCALE GENOMIC DNA]</scope>
    <source>
        <strain evidence="5">BGSC 4AC1</strain>
    </source>
</reference>
<feature type="compositionally biased region" description="Basic residues" evidence="2">
    <location>
        <begin position="139"/>
        <end position="155"/>
    </location>
</feature>
<dbReference type="PANTHER" id="PTHR37293">
    <property type="entry name" value="PHAGE REPLICATION PROTEIN-RELATED"/>
    <property type="match status" value="1"/>
</dbReference>
<dbReference type="Pfam" id="PF06970">
    <property type="entry name" value="RepA_N"/>
    <property type="match status" value="1"/>
</dbReference>
<evidence type="ECO:0008006" key="7">
    <source>
        <dbReference type="Google" id="ProtNLM"/>
    </source>
</evidence>
<dbReference type="AlphaFoldDB" id="A0A242WDY9"/>
<evidence type="ECO:0000256" key="1">
    <source>
        <dbReference type="ARBA" id="ARBA00093462"/>
    </source>
</evidence>
<proteinExistence type="inferred from homology"/>
<dbReference type="InterPro" id="IPR010724">
    <property type="entry name" value="RepA_N"/>
</dbReference>
<feature type="region of interest" description="Disordered" evidence="2">
    <location>
        <begin position="139"/>
        <end position="190"/>
    </location>
</feature>
<evidence type="ECO:0000259" key="4">
    <source>
        <dbReference type="Pfam" id="PF07261"/>
    </source>
</evidence>
<sequence length="367" mass="43001">MATTNKERRINGMKASTDLYFQLFQYLFYEPKYRKLSNNARVLYSILRDRYKLSVQTSQVKDTFIDEDGNIFCILDNTELSYLLTVSEPTAIKAKKELHAAALLEEVSVKDEANRLYVLEPELTTDNWTYMSELDELRKQKKEKKNERVKKLKEKKRAEKAQKKDSEPQPPVGDLNNFSHQENEGSAKNGDLNIFSHVTKDSLENTKVFNIQNDFTYFSKYVGKSIPDLIIDFYNQYFKTTKYAKIELTKMCEEENPVLVFESIKRAIDGEADKPIAYIKKTITNWNSSNCDTFEDIQKYEEKHRNNKKQIKAKGNYKPKNKTVRKEMVPEWVGEEDNTSSTRADNGQASEDERKRLEDVLKKYKRD</sequence>
<name>A0A242WDY9_BACTU</name>
<dbReference type="Pfam" id="PF07261">
    <property type="entry name" value="DnaB_2"/>
    <property type="match status" value="1"/>
</dbReference>
<dbReference type="RefSeq" id="WP_000246371.1">
    <property type="nucleotide sequence ID" value="NZ_NFCF01000036.1"/>
</dbReference>
<dbReference type="InterPro" id="IPR053162">
    <property type="entry name" value="DnaD"/>
</dbReference>
<feature type="domain" description="DnaB/C C-terminal" evidence="4">
    <location>
        <begin position="231"/>
        <end position="301"/>
    </location>
</feature>
<evidence type="ECO:0000313" key="5">
    <source>
        <dbReference type="EMBL" id="OTW54574.1"/>
    </source>
</evidence>
<protein>
    <recommendedName>
        <fullName evidence="7">Replication protein</fullName>
    </recommendedName>
</protein>
<dbReference type="EMBL" id="NFCF01000036">
    <property type="protein sequence ID" value="OTW54574.1"/>
    <property type="molecule type" value="Genomic_DNA"/>
</dbReference>
<evidence type="ECO:0000256" key="2">
    <source>
        <dbReference type="SAM" id="MobiDB-lite"/>
    </source>
</evidence>
<feature type="compositionally biased region" description="Basic and acidic residues" evidence="2">
    <location>
        <begin position="156"/>
        <end position="167"/>
    </location>
</feature>
<feature type="compositionally biased region" description="Polar residues" evidence="2">
    <location>
        <begin position="176"/>
        <end position="186"/>
    </location>
</feature>
<gene>
    <name evidence="5" type="ORF">BK699_03225</name>
</gene>
<dbReference type="Proteomes" id="UP000195152">
    <property type="component" value="Unassembled WGS sequence"/>
</dbReference>